<sequence>MKPVVENIGLQKSKKSFHFFKLEETQFKPFWHYHPELELTLITKGCGTRFVGNSILPYSKNDLVLMGANLPHNYASLNYNEQERQGAIVLQFPSHIFNSFKECELLHVLYSEAERGIQFIEPKVNILQLIHDFEGVTTTEQVAVLLQILHQLFHHKNRKYLASSTYKHQIVSAKSQDKIKTITTYILENLDKKLTVKEMADISNMVEQSFCRWFKKAVGHSFVTFLNSSRIEQACMYLSTSDKYIQAIAFDCGFESVSHFNRTFKKLKGISPREFRA</sequence>
<dbReference type="InterPro" id="IPR020449">
    <property type="entry name" value="Tscrpt_reg_AraC-type_HTH"/>
</dbReference>
<dbReference type="PROSITE" id="PS00041">
    <property type="entry name" value="HTH_ARAC_FAMILY_1"/>
    <property type="match status" value="1"/>
</dbReference>
<dbReference type="OrthoDB" id="1410704at2"/>
<dbReference type="SMART" id="SM00342">
    <property type="entry name" value="HTH_ARAC"/>
    <property type="match status" value="1"/>
</dbReference>
<dbReference type="InterPro" id="IPR011051">
    <property type="entry name" value="RmlC_Cupin_sf"/>
</dbReference>
<dbReference type="RefSeq" id="WP_079513423.1">
    <property type="nucleotide sequence ID" value="NZ_FUYL01000010.1"/>
</dbReference>
<keyword evidence="2 5" id="KW-0238">DNA-binding</keyword>
<dbReference type="Gene3D" id="1.10.10.60">
    <property type="entry name" value="Homeodomain-like"/>
    <property type="match status" value="2"/>
</dbReference>
<evidence type="ECO:0000313" key="6">
    <source>
        <dbReference type="Proteomes" id="UP000190339"/>
    </source>
</evidence>
<dbReference type="PROSITE" id="PS01124">
    <property type="entry name" value="HTH_ARAC_FAMILY_2"/>
    <property type="match status" value="1"/>
</dbReference>
<evidence type="ECO:0000256" key="1">
    <source>
        <dbReference type="ARBA" id="ARBA00023015"/>
    </source>
</evidence>
<proteinExistence type="predicted"/>
<dbReference type="EMBL" id="FUYL01000010">
    <property type="protein sequence ID" value="SKB73204.1"/>
    <property type="molecule type" value="Genomic_DNA"/>
</dbReference>
<dbReference type="Pfam" id="PF12833">
    <property type="entry name" value="HTH_18"/>
    <property type="match status" value="1"/>
</dbReference>
<evidence type="ECO:0000313" key="5">
    <source>
        <dbReference type="EMBL" id="SKB73204.1"/>
    </source>
</evidence>
<dbReference type="PANTHER" id="PTHR43280:SF27">
    <property type="entry name" value="TRANSCRIPTIONAL REGULATOR MTLR"/>
    <property type="match status" value="1"/>
</dbReference>
<gene>
    <name evidence="5" type="ORF">SAMN05660866_03001</name>
</gene>
<name>A0A1T5DNF3_9FLAO</name>
<evidence type="ECO:0000259" key="4">
    <source>
        <dbReference type="PROSITE" id="PS01124"/>
    </source>
</evidence>
<reference evidence="6" key="1">
    <citation type="submission" date="2017-02" db="EMBL/GenBank/DDBJ databases">
        <authorList>
            <person name="Varghese N."/>
            <person name="Submissions S."/>
        </authorList>
    </citation>
    <scope>NUCLEOTIDE SEQUENCE [LARGE SCALE GENOMIC DNA]</scope>
    <source>
        <strain evidence="6">DSM 23546</strain>
    </source>
</reference>
<dbReference type="SUPFAM" id="SSF51182">
    <property type="entry name" value="RmlC-like cupins"/>
    <property type="match status" value="1"/>
</dbReference>
<dbReference type="InterPro" id="IPR009057">
    <property type="entry name" value="Homeodomain-like_sf"/>
</dbReference>
<dbReference type="AlphaFoldDB" id="A0A1T5DNF3"/>
<dbReference type="GO" id="GO:0043565">
    <property type="term" value="F:sequence-specific DNA binding"/>
    <property type="evidence" value="ECO:0007669"/>
    <property type="project" value="InterPro"/>
</dbReference>
<dbReference type="InterPro" id="IPR018060">
    <property type="entry name" value="HTH_AraC"/>
</dbReference>
<dbReference type="InterPro" id="IPR018062">
    <property type="entry name" value="HTH_AraC-typ_CS"/>
</dbReference>
<evidence type="ECO:0000256" key="2">
    <source>
        <dbReference type="ARBA" id="ARBA00023125"/>
    </source>
</evidence>
<dbReference type="PANTHER" id="PTHR43280">
    <property type="entry name" value="ARAC-FAMILY TRANSCRIPTIONAL REGULATOR"/>
    <property type="match status" value="1"/>
</dbReference>
<protein>
    <submittedName>
        <fullName evidence="5">AraC-type DNA-binding protein</fullName>
    </submittedName>
</protein>
<dbReference type="InterPro" id="IPR014710">
    <property type="entry name" value="RmlC-like_jellyroll"/>
</dbReference>
<keyword evidence="3" id="KW-0804">Transcription</keyword>
<keyword evidence="1" id="KW-0805">Transcription regulation</keyword>
<dbReference type="Gene3D" id="2.60.120.10">
    <property type="entry name" value="Jelly Rolls"/>
    <property type="match status" value="1"/>
</dbReference>
<dbReference type="Proteomes" id="UP000190339">
    <property type="component" value="Unassembled WGS sequence"/>
</dbReference>
<dbReference type="SUPFAM" id="SSF46689">
    <property type="entry name" value="Homeodomain-like"/>
    <property type="match status" value="2"/>
</dbReference>
<organism evidence="5 6">
    <name type="scientific">Maribacter arcticus</name>
    <dbReference type="NCBI Taxonomy" id="561365"/>
    <lineage>
        <taxon>Bacteria</taxon>
        <taxon>Pseudomonadati</taxon>
        <taxon>Bacteroidota</taxon>
        <taxon>Flavobacteriia</taxon>
        <taxon>Flavobacteriales</taxon>
        <taxon>Flavobacteriaceae</taxon>
        <taxon>Maribacter</taxon>
    </lineage>
</organism>
<dbReference type="PRINTS" id="PR00032">
    <property type="entry name" value="HTHARAC"/>
</dbReference>
<accession>A0A1T5DNF3</accession>
<evidence type="ECO:0000256" key="3">
    <source>
        <dbReference type="ARBA" id="ARBA00023163"/>
    </source>
</evidence>
<dbReference type="STRING" id="561365.SAMN05660866_03001"/>
<feature type="domain" description="HTH araC/xylS-type" evidence="4">
    <location>
        <begin position="180"/>
        <end position="277"/>
    </location>
</feature>
<dbReference type="GO" id="GO:0003700">
    <property type="term" value="F:DNA-binding transcription factor activity"/>
    <property type="evidence" value="ECO:0007669"/>
    <property type="project" value="InterPro"/>
</dbReference>
<keyword evidence="6" id="KW-1185">Reference proteome</keyword>